<dbReference type="SUPFAM" id="SSF56784">
    <property type="entry name" value="HAD-like"/>
    <property type="match status" value="1"/>
</dbReference>
<dbReference type="EMBL" id="LR593886">
    <property type="protein sequence ID" value="VTS00530.1"/>
    <property type="molecule type" value="Genomic_DNA"/>
</dbReference>
<dbReference type="Proteomes" id="UP000464178">
    <property type="component" value="Chromosome"/>
</dbReference>
<dbReference type="AlphaFoldDB" id="A0A6P2DJF3"/>
<keyword evidence="2" id="KW-1185">Reference proteome</keyword>
<dbReference type="SFLD" id="SFLDG01135">
    <property type="entry name" value="C1.5.6:_HAD__Beta-PGM__Phospha"/>
    <property type="match status" value="1"/>
</dbReference>
<dbReference type="InterPro" id="IPR041492">
    <property type="entry name" value="HAD_2"/>
</dbReference>
<dbReference type="KEGG" id="gms:SOIL9_81530"/>
<dbReference type="SFLD" id="SFLDS00003">
    <property type="entry name" value="Haloacid_Dehalogenase"/>
    <property type="match status" value="1"/>
</dbReference>
<gene>
    <name evidence="1" type="ORF">SOIL9_81530</name>
</gene>
<dbReference type="Gene3D" id="1.10.150.240">
    <property type="entry name" value="Putative phosphatase, domain 2"/>
    <property type="match status" value="1"/>
</dbReference>
<dbReference type="InterPro" id="IPR023214">
    <property type="entry name" value="HAD_sf"/>
</dbReference>
<dbReference type="InterPro" id="IPR050155">
    <property type="entry name" value="HAD-like_hydrolase_sf"/>
</dbReference>
<dbReference type="InterPro" id="IPR023198">
    <property type="entry name" value="PGP-like_dom2"/>
</dbReference>
<evidence type="ECO:0000313" key="2">
    <source>
        <dbReference type="Proteomes" id="UP000464178"/>
    </source>
</evidence>
<dbReference type="Gene3D" id="3.40.50.1000">
    <property type="entry name" value="HAD superfamily/HAD-like"/>
    <property type="match status" value="1"/>
</dbReference>
<sequence length="221" mass="23448">MGITGVLLDIDGTLVDSNDAHAHAWMKALAEAGVRAEFATVRRLIGKGGDKLLPEVSGIDAESEKGKAISKRRGEIFQTEYLPKLKPTPGARELLARMKKAGLELAVASSAKEDELKALLKVCGADEYIEAATSSDDAENSKPDPDIVHAALEELGHPKEKVILLGDTPYDVEASLKAGIRVVALRCGGWGDADLKGAVAIYDDPADLLARFDDSPFGGDK</sequence>
<dbReference type="RefSeq" id="WP_162672198.1">
    <property type="nucleotide sequence ID" value="NZ_LR593886.1"/>
</dbReference>
<reference evidence="1 2" key="1">
    <citation type="submission" date="2019-05" db="EMBL/GenBank/DDBJ databases">
        <authorList>
            <consortium name="Science for Life Laboratories"/>
        </authorList>
    </citation>
    <scope>NUCLEOTIDE SEQUENCE [LARGE SCALE GENOMIC DNA]</scope>
    <source>
        <strain evidence="1">Soil9</strain>
    </source>
</reference>
<dbReference type="InterPro" id="IPR036412">
    <property type="entry name" value="HAD-like_sf"/>
</dbReference>
<organism evidence="1 2">
    <name type="scientific">Gemmata massiliana</name>
    <dbReference type="NCBI Taxonomy" id="1210884"/>
    <lineage>
        <taxon>Bacteria</taxon>
        <taxon>Pseudomonadati</taxon>
        <taxon>Planctomycetota</taxon>
        <taxon>Planctomycetia</taxon>
        <taxon>Gemmatales</taxon>
        <taxon>Gemmataceae</taxon>
        <taxon>Gemmata</taxon>
    </lineage>
</organism>
<evidence type="ECO:0000313" key="1">
    <source>
        <dbReference type="EMBL" id="VTS00530.1"/>
    </source>
</evidence>
<accession>A0A6P2DJF3</accession>
<proteinExistence type="predicted"/>
<dbReference type="GO" id="GO:0008967">
    <property type="term" value="F:phosphoglycolate phosphatase activity"/>
    <property type="evidence" value="ECO:0007669"/>
    <property type="project" value="TreeGrafter"/>
</dbReference>
<dbReference type="PRINTS" id="PR00413">
    <property type="entry name" value="HADHALOGNASE"/>
</dbReference>
<name>A0A6P2DJF3_9BACT</name>
<dbReference type="GO" id="GO:0006281">
    <property type="term" value="P:DNA repair"/>
    <property type="evidence" value="ECO:0007669"/>
    <property type="project" value="TreeGrafter"/>
</dbReference>
<dbReference type="NCBIfam" id="TIGR01549">
    <property type="entry name" value="HAD-SF-IA-v1"/>
    <property type="match status" value="1"/>
</dbReference>
<dbReference type="GO" id="GO:0005829">
    <property type="term" value="C:cytosol"/>
    <property type="evidence" value="ECO:0007669"/>
    <property type="project" value="TreeGrafter"/>
</dbReference>
<dbReference type="Pfam" id="PF13419">
    <property type="entry name" value="HAD_2"/>
    <property type="match status" value="1"/>
</dbReference>
<protein>
    <recommendedName>
        <fullName evidence="3">HAD family hydrolase</fullName>
    </recommendedName>
</protein>
<dbReference type="PANTHER" id="PTHR43434:SF16">
    <property type="entry name" value="BLL8046 PROTEIN"/>
    <property type="match status" value="1"/>
</dbReference>
<dbReference type="InterPro" id="IPR006439">
    <property type="entry name" value="HAD-SF_hydro_IA"/>
</dbReference>
<keyword evidence="1" id="KW-0378">Hydrolase</keyword>
<dbReference type="NCBIfam" id="TIGR01509">
    <property type="entry name" value="HAD-SF-IA-v3"/>
    <property type="match status" value="1"/>
</dbReference>
<dbReference type="SFLD" id="SFLDG01129">
    <property type="entry name" value="C1.5:_HAD__Beta-PGM__Phosphata"/>
    <property type="match status" value="1"/>
</dbReference>
<dbReference type="PANTHER" id="PTHR43434">
    <property type="entry name" value="PHOSPHOGLYCOLATE PHOSPHATASE"/>
    <property type="match status" value="1"/>
</dbReference>
<evidence type="ECO:0008006" key="3">
    <source>
        <dbReference type="Google" id="ProtNLM"/>
    </source>
</evidence>